<reference evidence="2 3" key="1">
    <citation type="submission" date="2023-08" db="EMBL/GenBank/DDBJ databases">
        <authorList>
            <person name="Joshi A."/>
            <person name="Thite S."/>
        </authorList>
    </citation>
    <scope>NUCLEOTIDE SEQUENCE [LARGE SCALE GENOMIC DNA]</scope>
    <source>
        <strain evidence="2 3">1E1</strain>
    </source>
</reference>
<dbReference type="InterPro" id="IPR052942">
    <property type="entry name" value="LPS_cholinephosphotransferase"/>
</dbReference>
<proteinExistence type="predicted"/>
<dbReference type="SUPFAM" id="SSF51735">
    <property type="entry name" value="NAD(P)-binding Rossmann-fold domains"/>
    <property type="match status" value="1"/>
</dbReference>
<dbReference type="InterPro" id="IPR036291">
    <property type="entry name" value="NAD(P)-bd_dom_sf"/>
</dbReference>
<dbReference type="Gene3D" id="3.40.50.720">
    <property type="entry name" value="NAD(P)-binding Rossmann-like Domain"/>
    <property type="match status" value="1"/>
</dbReference>
<dbReference type="PANTHER" id="PTHR43404:SF2">
    <property type="entry name" value="LIPOPOLYSACCHARIDE CHOLINEPHOSPHOTRANSFERASE LICD"/>
    <property type="match status" value="1"/>
</dbReference>
<evidence type="ECO:0000313" key="3">
    <source>
        <dbReference type="Proteomes" id="UP001236258"/>
    </source>
</evidence>
<comment type="caution">
    <text evidence="2">The sequence shown here is derived from an EMBL/GenBank/DDBJ whole genome shotgun (WGS) entry which is preliminary data.</text>
</comment>
<feature type="domain" description="LicD/FKTN/FKRP nucleotidyltransferase" evidence="1">
    <location>
        <begin position="121"/>
        <end position="171"/>
    </location>
</feature>
<gene>
    <name evidence="2" type="ORF">Q3O59_04700</name>
</gene>
<sequence>MKKVVLFGAGAGGKRGLNYYKNESGTEVIAICDNNVALHGLSIGGVSVIPVSELRGLCFDEVVICSMFFKPILTQLKEIQIEEEKIKIAPARVVKGVSPMGRGDKYMLSKVLLKELSNLLQKNHIPHYIDHGTLLGIVRDNDLLPWDDDVDLGLPSEYADQAFDLISIFLKTFTSDFSENNRWRALKIDGDLDTPEGRKSCCRIIKIYNEDDINNPVKYVDFFITYKVGKKRYWKVGDCTLSVHSEIVEELNLLPFEDHYLPAPINKEDYLTCLYKNWRVPNKEWSHSQYNNIC</sequence>
<dbReference type="Proteomes" id="UP001236258">
    <property type="component" value="Unassembled WGS sequence"/>
</dbReference>
<dbReference type="RefSeq" id="WP_305944476.1">
    <property type="nucleotide sequence ID" value="NZ_JAUZVY010000002.1"/>
</dbReference>
<accession>A0ABT9GN01</accession>
<organism evidence="2 3">
    <name type="scientific">Alkalimonas delamerensis</name>
    <dbReference type="NCBI Taxonomy" id="265981"/>
    <lineage>
        <taxon>Bacteria</taxon>
        <taxon>Pseudomonadati</taxon>
        <taxon>Pseudomonadota</taxon>
        <taxon>Gammaproteobacteria</taxon>
        <taxon>Alkalimonas</taxon>
    </lineage>
</organism>
<dbReference type="InterPro" id="IPR007074">
    <property type="entry name" value="LicD/FKTN/FKRP_NTP_transf"/>
</dbReference>
<keyword evidence="3" id="KW-1185">Reference proteome</keyword>
<evidence type="ECO:0000259" key="1">
    <source>
        <dbReference type="Pfam" id="PF04991"/>
    </source>
</evidence>
<protein>
    <submittedName>
        <fullName evidence="2">LicD family protein</fullName>
    </submittedName>
</protein>
<evidence type="ECO:0000313" key="2">
    <source>
        <dbReference type="EMBL" id="MDP4528329.1"/>
    </source>
</evidence>
<dbReference type="PANTHER" id="PTHR43404">
    <property type="entry name" value="LIPOPOLYSACCHARIDE CHOLINEPHOSPHOTRANSFERASE LICD"/>
    <property type="match status" value="1"/>
</dbReference>
<dbReference type="EMBL" id="JAUZVY010000002">
    <property type="protein sequence ID" value="MDP4528329.1"/>
    <property type="molecule type" value="Genomic_DNA"/>
</dbReference>
<name>A0ABT9GN01_9GAMM</name>
<dbReference type="Pfam" id="PF04991">
    <property type="entry name" value="LicD"/>
    <property type="match status" value="1"/>
</dbReference>